<keyword evidence="4" id="KW-0520">NAD</keyword>
<dbReference type="PROSITE" id="PS01050">
    <property type="entry name" value="YJEF_C_2"/>
    <property type="match status" value="1"/>
</dbReference>
<keyword evidence="3" id="KW-0521">NADP</keyword>
<keyword evidence="5" id="KW-0456">Lyase</keyword>
<dbReference type="Gene3D" id="3.40.1190.20">
    <property type="match status" value="1"/>
</dbReference>
<dbReference type="PANTHER" id="PTHR12592:SF0">
    <property type="entry name" value="ATP-DEPENDENT (S)-NAD(P)H-HYDRATE DEHYDRATASE"/>
    <property type="match status" value="1"/>
</dbReference>
<comment type="caution">
    <text evidence="7">The sequence shown here is derived from an EMBL/GenBank/DDBJ whole genome shotgun (WGS) entry which is preliminary data.</text>
</comment>
<sequence length="131" mass="13230">DAKRIEVTRTFAAEHGVVLLLKGRPTAIGTPDGDLYLNPTGNTGLATGGSGDVLTGLVAGFLAGGARPADAAVLGAYVHGASADSLARNIAERSILPSDLIDVLPAVIAEVEASDEDEKTPLANSGLKKVN</sequence>
<dbReference type="PROSITE" id="PS51383">
    <property type="entry name" value="YJEF_C_3"/>
    <property type="match status" value="1"/>
</dbReference>
<dbReference type="SUPFAM" id="SSF53613">
    <property type="entry name" value="Ribokinase-like"/>
    <property type="match status" value="1"/>
</dbReference>
<dbReference type="GO" id="GO:0052856">
    <property type="term" value="F:NAD(P)HX epimerase activity"/>
    <property type="evidence" value="ECO:0007669"/>
    <property type="project" value="TreeGrafter"/>
</dbReference>
<gene>
    <name evidence="7" type="ORF">S01H1_25928</name>
</gene>
<organism evidence="7">
    <name type="scientific">marine sediment metagenome</name>
    <dbReference type="NCBI Taxonomy" id="412755"/>
    <lineage>
        <taxon>unclassified sequences</taxon>
        <taxon>metagenomes</taxon>
        <taxon>ecological metagenomes</taxon>
    </lineage>
</organism>
<evidence type="ECO:0000256" key="4">
    <source>
        <dbReference type="ARBA" id="ARBA00023027"/>
    </source>
</evidence>
<dbReference type="InterPro" id="IPR017953">
    <property type="entry name" value="Carbohydrate_kinase_pred_CS"/>
</dbReference>
<evidence type="ECO:0000256" key="1">
    <source>
        <dbReference type="ARBA" id="ARBA00022741"/>
    </source>
</evidence>
<reference evidence="7" key="1">
    <citation type="journal article" date="2014" name="Front. Microbiol.">
        <title>High frequency of phylogenetically diverse reductive dehalogenase-homologous genes in deep subseafloor sedimentary metagenomes.</title>
        <authorList>
            <person name="Kawai M."/>
            <person name="Futagami T."/>
            <person name="Toyoda A."/>
            <person name="Takaki Y."/>
            <person name="Nishi S."/>
            <person name="Hori S."/>
            <person name="Arai W."/>
            <person name="Tsubouchi T."/>
            <person name="Morono Y."/>
            <person name="Uchiyama I."/>
            <person name="Ito T."/>
            <person name="Fujiyama A."/>
            <person name="Inagaki F."/>
            <person name="Takami H."/>
        </authorList>
    </citation>
    <scope>NUCLEOTIDE SEQUENCE</scope>
    <source>
        <strain evidence="7">Expedition CK06-06</strain>
    </source>
</reference>
<dbReference type="GO" id="GO:0110051">
    <property type="term" value="P:metabolite repair"/>
    <property type="evidence" value="ECO:0007669"/>
    <property type="project" value="TreeGrafter"/>
</dbReference>
<dbReference type="GO" id="GO:0005524">
    <property type="term" value="F:ATP binding"/>
    <property type="evidence" value="ECO:0007669"/>
    <property type="project" value="UniProtKB-KW"/>
</dbReference>
<keyword evidence="2" id="KW-0067">ATP-binding</keyword>
<accession>X0UXZ8</accession>
<name>X0UXZ8_9ZZZZ</name>
<evidence type="ECO:0000259" key="6">
    <source>
        <dbReference type="PROSITE" id="PS51383"/>
    </source>
</evidence>
<dbReference type="PANTHER" id="PTHR12592">
    <property type="entry name" value="ATP-DEPENDENT (S)-NAD(P)H-HYDRATE DEHYDRATASE FAMILY MEMBER"/>
    <property type="match status" value="1"/>
</dbReference>
<proteinExistence type="predicted"/>
<evidence type="ECO:0000256" key="2">
    <source>
        <dbReference type="ARBA" id="ARBA00022840"/>
    </source>
</evidence>
<feature type="domain" description="YjeF C-terminal" evidence="6">
    <location>
        <begin position="1"/>
        <end position="111"/>
    </location>
</feature>
<evidence type="ECO:0000313" key="7">
    <source>
        <dbReference type="EMBL" id="GAF93320.1"/>
    </source>
</evidence>
<dbReference type="EMBL" id="BARS01015693">
    <property type="protein sequence ID" value="GAF93320.1"/>
    <property type="molecule type" value="Genomic_DNA"/>
</dbReference>
<dbReference type="AlphaFoldDB" id="X0UXZ8"/>
<dbReference type="InterPro" id="IPR000631">
    <property type="entry name" value="CARKD"/>
</dbReference>
<keyword evidence="1" id="KW-0547">Nucleotide-binding</keyword>
<dbReference type="Pfam" id="PF01256">
    <property type="entry name" value="Carb_kinase"/>
    <property type="match status" value="1"/>
</dbReference>
<dbReference type="GO" id="GO:0052855">
    <property type="term" value="F:ADP-dependent NAD(P)H-hydrate dehydratase activity"/>
    <property type="evidence" value="ECO:0007669"/>
    <property type="project" value="TreeGrafter"/>
</dbReference>
<evidence type="ECO:0000256" key="5">
    <source>
        <dbReference type="ARBA" id="ARBA00023239"/>
    </source>
</evidence>
<protein>
    <recommendedName>
        <fullName evidence="6">YjeF C-terminal domain-containing protein</fullName>
    </recommendedName>
</protein>
<dbReference type="InterPro" id="IPR029056">
    <property type="entry name" value="Ribokinase-like"/>
</dbReference>
<feature type="non-terminal residue" evidence="7">
    <location>
        <position position="1"/>
    </location>
</feature>
<evidence type="ECO:0000256" key="3">
    <source>
        <dbReference type="ARBA" id="ARBA00022857"/>
    </source>
</evidence>